<keyword evidence="2" id="KW-0378">Hydrolase</keyword>
<organism evidence="2 3">
    <name type="scientific">Halalkalibacter kiskunsagensis</name>
    <dbReference type="NCBI Taxonomy" id="1548599"/>
    <lineage>
        <taxon>Bacteria</taxon>
        <taxon>Bacillati</taxon>
        <taxon>Bacillota</taxon>
        <taxon>Bacilli</taxon>
        <taxon>Bacillales</taxon>
        <taxon>Bacillaceae</taxon>
        <taxon>Halalkalibacter</taxon>
    </lineage>
</organism>
<reference evidence="2 3" key="1">
    <citation type="submission" date="2024-09" db="EMBL/GenBank/DDBJ databases">
        <authorList>
            <person name="Sun Q."/>
            <person name="Mori K."/>
        </authorList>
    </citation>
    <scope>NUCLEOTIDE SEQUENCE [LARGE SCALE GENOMIC DNA]</scope>
    <source>
        <strain evidence="2 3">NCAIM B.02610</strain>
    </source>
</reference>
<evidence type="ECO:0000313" key="2">
    <source>
        <dbReference type="EMBL" id="MFC0471195.1"/>
    </source>
</evidence>
<dbReference type="InterPro" id="IPR022742">
    <property type="entry name" value="Hydrolase_4"/>
</dbReference>
<keyword evidence="3" id="KW-1185">Reference proteome</keyword>
<dbReference type="InterPro" id="IPR051044">
    <property type="entry name" value="MAG_DAG_Lipase"/>
</dbReference>
<comment type="caution">
    <text evidence="2">The sequence shown here is derived from an EMBL/GenBank/DDBJ whole genome shotgun (WGS) entry which is preliminary data.</text>
</comment>
<sequence length="302" mass="34964">MITQAVKMIQAERLRFGIESKHMNVYKSFYELPFSGVLHRYGYIKALEYNIFAQHFQPEKSRGTVLLLHGYLDHAGSLSKTICFLLEQHYEVICYDLPGHGLSSGERVTINYFKEYLDTLKVVYDSLVLPRTNSPFLVAHSTGAMIGLEFEKRNKGSFSKMALIAPLFQPYLWRMTSIGLVLAKPFLRKFKRVFTQNSNEEAYLSFTKEDPLQEKVLPVSWLHALGRWFKDEGEEVREDLSFLMIQGQNDRTVNGTLGIKKTILLYPNSTITLIEDGRHQLLNESEVIREQTFFILRNYLST</sequence>
<dbReference type="InterPro" id="IPR029058">
    <property type="entry name" value="AB_hydrolase_fold"/>
</dbReference>
<feature type="domain" description="Serine aminopeptidase S33" evidence="1">
    <location>
        <begin position="60"/>
        <end position="286"/>
    </location>
</feature>
<gene>
    <name evidence="2" type="ORF">ACFFHM_12030</name>
</gene>
<dbReference type="Pfam" id="PF12146">
    <property type="entry name" value="Hydrolase_4"/>
    <property type="match status" value="1"/>
</dbReference>
<dbReference type="EMBL" id="JBHLUX010000030">
    <property type="protein sequence ID" value="MFC0471195.1"/>
    <property type="molecule type" value="Genomic_DNA"/>
</dbReference>
<protein>
    <submittedName>
        <fullName evidence="2">Alpha/beta fold hydrolase</fullName>
    </submittedName>
</protein>
<name>A0ABV6KD06_9BACI</name>
<evidence type="ECO:0000259" key="1">
    <source>
        <dbReference type="Pfam" id="PF12146"/>
    </source>
</evidence>
<dbReference type="Gene3D" id="3.40.50.1820">
    <property type="entry name" value="alpha/beta hydrolase"/>
    <property type="match status" value="1"/>
</dbReference>
<dbReference type="Proteomes" id="UP001589838">
    <property type="component" value="Unassembled WGS sequence"/>
</dbReference>
<dbReference type="RefSeq" id="WP_335958613.1">
    <property type="nucleotide sequence ID" value="NZ_JAXBLX010000002.1"/>
</dbReference>
<proteinExistence type="predicted"/>
<dbReference type="PANTHER" id="PTHR11614">
    <property type="entry name" value="PHOSPHOLIPASE-RELATED"/>
    <property type="match status" value="1"/>
</dbReference>
<evidence type="ECO:0000313" key="3">
    <source>
        <dbReference type="Proteomes" id="UP001589838"/>
    </source>
</evidence>
<dbReference type="GO" id="GO:0016787">
    <property type="term" value="F:hydrolase activity"/>
    <property type="evidence" value="ECO:0007669"/>
    <property type="project" value="UniProtKB-KW"/>
</dbReference>
<dbReference type="SUPFAM" id="SSF53474">
    <property type="entry name" value="alpha/beta-Hydrolases"/>
    <property type="match status" value="1"/>
</dbReference>
<accession>A0ABV6KD06</accession>